<evidence type="ECO:0000313" key="2">
    <source>
        <dbReference type="Proteomes" id="UP000237000"/>
    </source>
</evidence>
<organism evidence="1 2">
    <name type="scientific">Trema orientale</name>
    <name type="common">Charcoal tree</name>
    <name type="synonym">Celtis orientalis</name>
    <dbReference type="NCBI Taxonomy" id="63057"/>
    <lineage>
        <taxon>Eukaryota</taxon>
        <taxon>Viridiplantae</taxon>
        <taxon>Streptophyta</taxon>
        <taxon>Embryophyta</taxon>
        <taxon>Tracheophyta</taxon>
        <taxon>Spermatophyta</taxon>
        <taxon>Magnoliopsida</taxon>
        <taxon>eudicotyledons</taxon>
        <taxon>Gunneridae</taxon>
        <taxon>Pentapetalae</taxon>
        <taxon>rosids</taxon>
        <taxon>fabids</taxon>
        <taxon>Rosales</taxon>
        <taxon>Cannabaceae</taxon>
        <taxon>Trema</taxon>
    </lineage>
</organism>
<evidence type="ECO:0000313" key="1">
    <source>
        <dbReference type="EMBL" id="PON84685.1"/>
    </source>
</evidence>
<reference evidence="2" key="1">
    <citation type="submission" date="2016-06" db="EMBL/GenBank/DDBJ databases">
        <title>Parallel loss of symbiosis genes in relatives of nitrogen-fixing non-legume Parasponia.</title>
        <authorList>
            <person name="Van Velzen R."/>
            <person name="Holmer R."/>
            <person name="Bu F."/>
            <person name="Rutten L."/>
            <person name="Van Zeijl A."/>
            <person name="Liu W."/>
            <person name="Santuari L."/>
            <person name="Cao Q."/>
            <person name="Sharma T."/>
            <person name="Shen D."/>
            <person name="Roswanjaya Y."/>
            <person name="Wardhani T."/>
            <person name="Kalhor M.S."/>
            <person name="Jansen J."/>
            <person name="Van den Hoogen J."/>
            <person name="Gungor B."/>
            <person name="Hartog M."/>
            <person name="Hontelez J."/>
            <person name="Verver J."/>
            <person name="Yang W.-C."/>
            <person name="Schijlen E."/>
            <person name="Repin R."/>
            <person name="Schilthuizen M."/>
            <person name="Schranz E."/>
            <person name="Heidstra R."/>
            <person name="Miyata K."/>
            <person name="Fedorova E."/>
            <person name="Kohlen W."/>
            <person name="Bisseling T."/>
            <person name="Smit S."/>
            <person name="Geurts R."/>
        </authorList>
    </citation>
    <scope>NUCLEOTIDE SEQUENCE [LARGE SCALE GENOMIC DNA]</scope>
    <source>
        <strain evidence="2">cv. RG33-2</strain>
    </source>
</reference>
<dbReference type="InParanoid" id="A0A2P5EGL3"/>
<dbReference type="EMBL" id="JXTC01000158">
    <property type="protein sequence ID" value="PON84685.1"/>
    <property type="molecule type" value="Genomic_DNA"/>
</dbReference>
<keyword evidence="2" id="KW-1185">Reference proteome</keyword>
<proteinExistence type="predicted"/>
<protein>
    <submittedName>
        <fullName evidence="1">Uncharacterized protein</fullName>
    </submittedName>
</protein>
<name>A0A2P5EGL3_TREOI</name>
<sequence>MVLDYAAALKSCDMLHVPSSDGLPAFPGMPFATEVPTLIGLSSILFRPSSNELYCLPFGVPSSDSSTPFWPFEWTALLAFEVTP</sequence>
<accession>A0A2P5EGL3</accession>
<dbReference type="Proteomes" id="UP000237000">
    <property type="component" value="Unassembled WGS sequence"/>
</dbReference>
<comment type="caution">
    <text evidence="1">The sequence shown here is derived from an EMBL/GenBank/DDBJ whole genome shotgun (WGS) entry which is preliminary data.</text>
</comment>
<gene>
    <name evidence="1" type="ORF">TorRG33x02_195120</name>
</gene>
<dbReference type="AlphaFoldDB" id="A0A2P5EGL3"/>